<dbReference type="AlphaFoldDB" id="A0AAF0QI83"/>
<name>A0AAF0QI83_SOLVR</name>
<dbReference type="PROSITE" id="PS51375">
    <property type="entry name" value="PPR"/>
    <property type="match status" value="4"/>
</dbReference>
<dbReference type="Pfam" id="PF12854">
    <property type="entry name" value="PPR_1"/>
    <property type="match status" value="1"/>
</dbReference>
<feature type="repeat" description="PPR" evidence="3">
    <location>
        <begin position="80"/>
        <end position="114"/>
    </location>
</feature>
<evidence type="ECO:0000313" key="5">
    <source>
        <dbReference type="Proteomes" id="UP001234989"/>
    </source>
</evidence>
<feature type="repeat" description="PPR" evidence="3">
    <location>
        <begin position="10"/>
        <end position="44"/>
    </location>
</feature>
<evidence type="ECO:0000256" key="2">
    <source>
        <dbReference type="ARBA" id="ARBA00022737"/>
    </source>
</evidence>
<dbReference type="Gene3D" id="1.25.40.10">
    <property type="entry name" value="Tetratricopeptide repeat domain"/>
    <property type="match status" value="2"/>
</dbReference>
<dbReference type="Pfam" id="PF01535">
    <property type="entry name" value="PPR"/>
    <property type="match status" value="2"/>
</dbReference>
<dbReference type="Proteomes" id="UP001234989">
    <property type="component" value="Chromosome 4"/>
</dbReference>
<dbReference type="InterPro" id="IPR011990">
    <property type="entry name" value="TPR-like_helical_dom_sf"/>
</dbReference>
<keyword evidence="2" id="KW-0677">Repeat</keyword>
<evidence type="ECO:0000313" key="4">
    <source>
        <dbReference type="EMBL" id="WMV23623.1"/>
    </source>
</evidence>
<protein>
    <recommendedName>
        <fullName evidence="6">Pentatricopeptide repeat-containing protein</fullName>
    </recommendedName>
</protein>
<dbReference type="InterPro" id="IPR051240">
    <property type="entry name" value="Mito_RNA-Proc/Resp"/>
</dbReference>
<feature type="repeat" description="PPR" evidence="3">
    <location>
        <begin position="169"/>
        <end position="203"/>
    </location>
</feature>
<evidence type="ECO:0008006" key="6">
    <source>
        <dbReference type="Google" id="ProtNLM"/>
    </source>
</evidence>
<comment type="similarity">
    <text evidence="1">Belongs to the PPR family. P subfamily.</text>
</comment>
<dbReference type="GO" id="GO:0003729">
    <property type="term" value="F:mRNA binding"/>
    <property type="evidence" value="ECO:0007669"/>
    <property type="project" value="TreeGrafter"/>
</dbReference>
<reference evidence="4" key="1">
    <citation type="submission" date="2023-08" db="EMBL/GenBank/DDBJ databases">
        <title>A de novo genome assembly of Solanum verrucosum Schlechtendal, a Mexican diploid species geographically isolated from the other diploid A-genome species in potato relatives.</title>
        <authorList>
            <person name="Hosaka K."/>
        </authorList>
    </citation>
    <scope>NUCLEOTIDE SEQUENCE</scope>
    <source>
        <tissue evidence="4">Young leaves</tissue>
    </source>
</reference>
<accession>A0AAF0QI83</accession>
<sequence>MMPGSGVKPTIESYSILIEQLLKESAFGQAYKVFHLMVSMGHKPDVCIYTSFLVAYYNEEKLKEADDVIDKMAEARVMPDVMAYTVMIDGYGRAGLLNRAFDVLKFMVDAGHEPSQYTYSILIKHLSQGGVDLKTEASFINIADVWKVVKYETLLELFDKMVEHRCPLNTSIFTSLTTGLCREGRLEEALRLLDHMQSCGISPGEDIYTSMRDLIELTINKAIQLKGNFPFKKSLQSHHIVNVATPERLRRLYNILTICCLQALVDVSQIYNHYAWVGISRNTFVYSILIDNWAQRDDV</sequence>
<feature type="repeat" description="PPR" evidence="3">
    <location>
        <begin position="45"/>
        <end position="79"/>
    </location>
</feature>
<dbReference type="EMBL" id="CP133615">
    <property type="protein sequence ID" value="WMV23623.1"/>
    <property type="molecule type" value="Genomic_DNA"/>
</dbReference>
<keyword evidence="5" id="KW-1185">Reference proteome</keyword>
<proteinExistence type="inferred from homology"/>
<evidence type="ECO:0000256" key="1">
    <source>
        <dbReference type="ARBA" id="ARBA00007626"/>
    </source>
</evidence>
<dbReference type="NCBIfam" id="TIGR00756">
    <property type="entry name" value="PPR"/>
    <property type="match status" value="3"/>
</dbReference>
<dbReference type="PANTHER" id="PTHR47933">
    <property type="entry name" value="PENTATRICOPEPTIDE REPEAT-CONTAINING PROTEIN 1, MITOCHONDRIAL"/>
    <property type="match status" value="1"/>
</dbReference>
<dbReference type="Pfam" id="PF13041">
    <property type="entry name" value="PPR_2"/>
    <property type="match status" value="1"/>
</dbReference>
<evidence type="ECO:0000256" key="3">
    <source>
        <dbReference type="PROSITE-ProRule" id="PRU00708"/>
    </source>
</evidence>
<organism evidence="4 5">
    <name type="scientific">Solanum verrucosum</name>
    <dbReference type="NCBI Taxonomy" id="315347"/>
    <lineage>
        <taxon>Eukaryota</taxon>
        <taxon>Viridiplantae</taxon>
        <taxon>Streptophyta</taxon>
        <taxon>Embryophyta</taxon>
        <taxon>Tracheophyta</taxon>
        <taxon>Spermatophyta</taxon>
        <taxon>Magnoliopsida</taxon>
        <taxon>eudicotyledons</taxon>
        <taxon>Gunneridae</taxon>
        <taxon>Pentapetalae</taxon>
        <taxon>asterids</taxon>
        <taxon>lamiids</taxon>
        <taxon>Solanales</taxon>
        <taxon>Solanaceae</taxon>
        <taxon>Solanoideae</taxon>
        <taxon>Solaneae</taxon>
        <taxon>Solanum</taxon>
    </lineage>
</organism>
<gene>
    <name evidence="4" type="ORF">MTR67_017008</name>
</gene>
<dbReference type="InterPro" id="IPR002885">
    <property type="entry name" value="PPR_rpt"/>
</dbReference>